<evidence type="ECO:0000256" key="8">
    <source>
        <dbReference type="ARBA" id="ARBA00037993"/>
    </source>
</evidence>
<comment type="caution">
    <text evidence="11">The sequence shown here is derived from an EMBL/GenBank/DDBJ whole genome shotgun (WGS) entry which is preliminary data.</text>
</comment>
<evidence type="ECO:0000256" key="9">
    <source>
        <dbReference type="ARBA" id="ARBA00039149"/>
    </source>
</evidence>
<protein>
    <recommendedName>
        <fullName evidence="9">7-cyano-7-deazaguanine synthase</fullName>
        <ecNumber evidence="9">6.3.4.20</ecNumber>
    </recommendedName>
</protein>
<evidence type="ECO:0000256" key="10">
    <source>
        <dbReference type="ARBA" id="ARBA00047890"/>
    </source>
</evidence>
<evidence type="ECO:0000256" key="1">
    <source>
        <dbReference type="ARBA" id="ARBA00005061"/>
    </source>
</evidence>
<evidence type="ECO:0000256" key="5">
    <source>
        <dbReference type="ARBA" id="ARBA00022833"/>
    </source>
</evidence>
<comment type="pathway">
    <text evidence="1">Purine metabolism; 7-cyano-7-deazaguanine biosynthesis.</text>
</comment>
<dbReference type="PANTHER" id="PTHR42914">
    <property type="entry name" value="7-CYANO-7-DEAZAGUANINE SYNTHASE"/>
    <property type="match status" value="1"/>
</dbReference>
<comment type="similarity">
    <text evidence="8">Belongs to the QueC family.</text>
</comment>
<accession>A0A7J2U3L0</accession>
<dbReference type="GO" id="GO:0016874">
    <property type="term" value="F:ligase activity"/>
    <property type="evidence" value="ECO:0007669"/>
    <property type="project" value="UniProtKB-KW"/>
</dbReference>
<evidence type="ECO:0000256" key="2">
    <source>
        <dbReference type="ARBA" id="ARBA00022598"/>
    </source>
</evidence>
<evidence type="ECO:0000313" key="11">
    <source>
        <dbReference type="EMBL" id="HEM67440.1"/>
    </source>
</evidence>
<dbReference type="Pfam" id="PF06508">
    <property type="entry name" value="QueC"/>
    <property type="match status" value="1"/>
</dbReference>
<keyword evidence="5" id="KW-0862">Zinc</keyword>
<dbReference type="InterPro" id="IPR018317">
    <property type="entry name" value="QueC"/>
</dbReference>
<dbReference type="EMBL" id="DSEU01000051">
    <property type="protein sequence ID" value="HEM67440.1"/>
    <property type="molecule type" value="Genomic_DNA"/>
</dbReference>
<name>A0A7J2U3L0_9CREN</name>
<evidence type="ECO:0000256" key="4">
    <source>
        <dbReference type="ARBA" id="ARBA00022741"/>
    </source>
</evidence>
<keyword evidence="6" id="KW-0067">ATP-binding</keyword>
<comment type="catalytic activity">
    <reaction evidence="10">
        <text>7-carboxy-7-carbaguanine + NH4(+) + 2 ATP = 7-cyano-7-carbaguanine + 2 AMP + 2 diphosphate + 2 H(+)</text>
        <dbReference type="Rhea" id="RHEA:27982"/>
        <dbReference type="ChEBI" id="CHEBI:15378"/>
        <dbReference type="ChEBI" id="CHEBI:28938"/>
        <dbReference type="ChEBI" id="CHEBI:30616"/>
        <dbReference type="ChEBI" id="CHEBI:33019"/>
        <dbReference type="ChEBI" id="CHEBI:45075"/>
        <dbReference type="ChEBI" id="CHEBI:61036"/>
        <dbReference type="ChEBI" id="CHEBI:456215"/>
        <dbReference type="EC" id="6.3.4.20"/>
    </reaction>
</comment>
<gene>
    <name evidence="11" type="ORF">ENO26_07770</name>
</gene>
<dbReference type="GO" id="GO:0005524">
    <property type="term" value="F:ATP binding"/>
    <property type="evidence" value="ECO:0007669"/>
    <property type="project" value="UniProtKB-KW"/>
</dbReference>
<evidence type="ECO:0000256" key="6">
    <source>
        <dbReference type="ARBA" id="ARBA00022840"/>
    </source>
</evidence>
<organism evidence="11">
    <name type="scientific">Ignisphaera aggregans</name>
    <dbReference type="NCBI Taxonomy" id="334771"/>
    <lineage>
        <taxon>Archaea</taxon>
        <taxon>Thermoproteota</taxon>
        <taxon>Thermoprotei</taxon>
        <taxon>Desulfurococcales</taxon>
        <taxon>Desulfurococcaceae</taxon>
        <taxon>Ignisphaera</taxon>
    </lineage>
</organism>
<evidence type="ECO:0000256" key="7">
    <source>
        <dbReference type="ARBA" id="ARBA00037768"/>
    </source>
</evidence>
<keyword evidence="3" id="KW-0479">Metal-binding</keyword>
<comment type="function">
    <text evidence="7">Catalyzes the ATP-dependent conversion of 7-carboxy-7-deazaguanine (CDG) to 7-cyano-7-deazaguanine (preQ(0)).</text>
</comment>
<dbReference type="CDD" id="cd01995">
    <property type="entry name" value="QueC-like"/>
    <property type="match status" value="1"/>
</dbReference>
<dbReference type="EC" id="6.3.4.20" evidence="9"/>
<proteinExistence type="inferred from homology"/>
<keyword evidence="2" id="KW-0436">Ligase</keyword>
<dbReference type="SUPFAM" id="SSF52402">
    <property type="entry name" value="Adenine nucleotide alpha hydrolases-like"/>
    <property type="match status" value="1"/>
</dbReference>
<dbReference type="AlphaFoldDB" id="A0A7J2U3L0"/>
<dbReference type="GO" id="GO:0046872">
    <property type="term" value="F:metal ion binding"/>
    <property type="evidence" value="ECO:0007669"/>
    <property type="project" value="UniProtKB-KW"/>
</dbReference>
<dbReference type="PIRSF" id="PIRSF006293">
    <property type="entry name" value="ExsB"/>
    <property type="match status" value="1"/>
</dbReference>
<keyword evidence="4" id="KW-0547">Nucleotide-binding</keyword>
<reference evidence="11" key="1">
    <citation type="journal article" date="2020" name="mSystems">
        <title>Genome- and Community-Level Interaction Insights into Carbon Utilization and Element Cycling Functions of Hydrothermarchaeota in Hydrothermal Sediment.</title>
        <authorList>
            <person name="Zhou Z."/>
            <person name="Liu Y."/>
            <person name="Xu W."/>
            <person name="Pan J."/>
            <person name="Luo Z.H."/>
            <person name="Li M."/>
        </authorList>
    </citation>
    <scope>NUCLEOTIDE SEQUENCE [LARGE SCALE GENOMIC DNA]</scope>
    <source>
        <strain evidence="11">SpSt-125</strain>
    </source>
</reference>
<sequence>MFGDIVLKPDIVKPCNVVAVVSGGPDSMCYLSLWLSRGCNAYVLTFNYGQKGAKEIEVAKKLVKKLNELAEARGWGKIIEHRIVDVGFLGVLWRGTQLTDESVEVSREYKPSVVVPIRNVVMLSIASAYAYTIRELTGYRAYVIYGAQLSDATYNPIIKDFNYPDCTPGCVQTLEVALRLCHFRNARDLEIWSPSREGLAKPELLKICYELVDDLVYETWSCYLSYEKHCGKCESCINRAKAFREAGIPDKTEYIVEPSI</sequence>
<dbReference type="PANTHER" id="PTHR42914:SF1">
    <property type="entry name" value="7-CYANO-7-DEAZAGUANINE SYNTHASE"/>
    <property type="match status" value="1"/>
</dbReference>
<dbReference type="Gene3D" id="3.40.50.620">
    <property type="entry name" value="HUPs"/>
    <property type="match status" value="1"/>
</dbReference>
<evidence type="ECO:0000256" key="3">
    <source>
        <dbReference type="ARBA" id="ARBA00022723"/>
    </source>
</evidence>
<dbReference type="InterPro" id="IPR014729">
    <property type="entry name" value="Rossmann-like_a/b/a_fold"/>
</dbReference>